<name>A0A381U7N2_9ZZZZ</name>
<dbReference type="AlphaFoldDB" id="A0A381U7N2"/>
<keyword evidence="1" id="KW-1133">Transmembrane helix</keyword>
<evidence type="ECO:0008006" key="3">
    <source>
        <dbReference type="Google" id="ProtNLM"/>
    </source>
</evidence>
<accession>A0A381U7N2</accession>
<protein>
    <recommendedName>
        <fullName evidence="3">DUF4381 domain-containing protein</fullName>
    </recommendedName>
</protein>
<organism evidence="2">
    <name type="scientific">marine metagenome</name>
    <dbReference type="NCBI Taxonomy" id="408172"/>
    <lineage>
        <taxon>unclassified sequences</taxon>
        <taxon>metagenomes</taxon>
        <taxon>ecological metagenomes</taxon>
    </lineage>
</organism>
<proteinExistence type="predicted"/>
<feature type="transmembrane region" description="Helical" evidence="1">
    <location>
        <begin position="155"/>
        <end position="177"/>
    </location>
</feature>
<reference evidence="2" key="1">
    <citation type="submission" date="2018-05" db="EMBL/GenBank/DDBJ databases">
        <authorList>
            <person name="Lanie J.A."/>
            <person name="Ng W.-L."/>
            <person name="Kazmierczak K.M."/>
            <person name="Andrzejewski T.M."/>
            <person name="Davidsen T.M."/>
            <person name="Wayne K.J."/>
            <person name="Tettelin H."/>
            <person name="Glass J.I."/>
            <person name="Rusch D."/>
            <person name="Podicherti R."/>
            <person name="Tsui H.-C.T."/>
            <person name="Winkler M.E."/>
        </authorList>
    </citation>
    <scope>NUCLEOTIDE SEQUENCE</scope>
</reference>
<gene>
    <name evidence="2" type="ORF">METZ01_LOCUS77086</name>
</gene>
<evidence type="ECO:0000313" key="2">
    <source>
        <dbReference type="EMBL" id="SVA24232.1"/>
    </source>
</evidence>
<dbReference type="EMBL" id="UINC01005897">
    <property type="protein sequence ID" value="SVA24232.1"/>
    <property type="molecule type" value="Genomic_DNA"/>
</dbReference>
<keyword evidence="1" id="KW-0812">Transmembrane</keyword>
<keyword evidence="1" id="KW-0472">Membrane</keyword>
<evidence type="ECO:0000256" key="1">
    <source>
        <dbReference type="SAM" id="Phobius"/>
    </source>
</evidence>
<sequence>MIPRKILFYIGLILFLYTCGKNESLNGSFQLSVSTDTSFAAIGDLIRFRIQTKFLRDNYLVVPQTQFSEPLEVRQLEPLYNENGKITGIDYILSVWDTGAVVIPAIAVNVFKPDSTLDFVVNTDSLEINVVSMVAKTGSQSMRPIKGPVPVSRRWPMTTIILVLLLAGILYGLYVIYGKRMPTEHIEVETVQSSKPADEMALEKLNHLKGSKYLQRGEIKEFYVQLSYILREYVENSVYIKTLEMTTEEIKQYRSVIPFDRDQLGIWMDILQRADLSKYAKSDPEKMICHEDLAAGETFVKNTVPSWKIQNT</sequence>